<dbReference type="AlphaFoldDB" id="A0AAD9GK11"/>
<reference evidence="3" key="1">
    <citation type="journal article" date="2014" name="Nucleic Acids Res.">
        <title>The evolutionary dynamics of variant antigen genes in Babesia reveal a history of genomic innovation underlying host-parasite interaction.</title>
        <authorList>
            <person name="Jackson A.P."/>
            <person name="Otto T.D."/>
            <person name="Darby A."/>
            <person name="Ramaprasad A."/>
            <person name="Xia D."/>
            <person name="Echaide I.E."/>
            <person name="Farber M."/>
            <person name="Gahlot S."/>
            <person name="Gamble J."/>
            <person name="Gupta D."/>
            <person name="Gupta Y."/>
            <person name="Jackson L."/>
            <person name="Malandrin L."/>
            <person name="Malas T.B."/>
            <person name="Moussa E."/>
            <person name="Nair M."/>
            <person name="Reid A.J."/>
            <person name="Sanders M."/>
            <person name="Sharma J."/>
            <person name="Tracey A."/>
            <person name="Quail M.A."/>
            <person name="Weir W."/>
            <person name="Wastling J.M."/>
            <person name="Hall N."/>
            <person name="Willadsen P."/>
            <person name="Lingelbach K."/>
            <person name="Shiels B."/>
            <person name="Tait A."/>
            <person name="Berriman M."/>
            <person name="Allred D.R."/>
            <person name="Pain A."/>
        </authorList>
    </citation>
    <scope>NUCLEOTIDE SEQUENCE</scope>
    <source>
        <strain evidence="3">1802A</strain>
    </source>
</reference>
<keyword evidence="2" id="KW-0732">Signal</keyword>
<protein>
    <submittedName>
        <fullName evidence="3">Secreted antigen 1</fullName>
    </submittedName>
</protein>
<dbReference type="Proteomes" id="UP001195914">
    <property type="component" value="Unassembled WGS sequence"/>
</dbReference>
<evidence type="ECO:0000313" key="4">
    <source>
        <dbReference type="Proteomes" id="UP001195914"/>
    </source>
</evidence>
<name>A0AAD9GK11_BABDI</name>
<feature type="signal peptide" evidence="2">
    <location>
        <begin position="1"/>
        <end position="18"/>
    </location>
</feature>
<proteinExistence type="predicted"/>
<accession>A0AAD9GK11</accession>
<reference evidence="3" key="2">
    <citation type="submission" date="2021-05" db="EMBL/GenBank/DDBJ databases">
        <authorList>
            <person name="Pain A."/>
        </authorList>
    </citation>
    <scope>NUCLEOTIDE SEQUENCE</scope>
    <source>
        <strain evidence="3">1802A</strain>
    </source>
</reference>
<evidence type="ECO:0000256" key="2">
    <source>
        <dbReference type="SAM" id="SignalP"/>
    </source>
</evidence>
<feature type="compositionally biased region" description="Low complexity" evidence="1">
    <location>
        <begin position="281"/>
        <end position="293"/>
    </location>
</feature>
<feature type="chain" id="PRO_5042176961" evidence="2">
    <location>
        <begin position="19"/>
        <end position="485"/>
    </location>
</feature>
<evidence type="ECO:0000313" key="3">
    <source>
        <dbReference type="EMBL" id="KAK1939821.1"/>
    </source>
</evidence>
<comment type="caution">
    <text evidence="3">The sequence shown here is derived from an EMBL/GenBank/DDBJ whole genome shotgun (WGS) entry which is preliminary data.</text>
</comment>
<organism evidence="3 4">
    <name type="scientific">Babesia divergens</name>
    <dbReference type="NCBI Taxonomy" id="32595"/>
    <lineage>
        <taxon>Eukaryota</taxon>
        <taxon>Sar</taxon>
        <taxon>Alveolata</taxon>
        <taxon>Apicomplexa</taxon>
        <taxon>Aconoidasida</taxon>
        <taxon>Piroplasmida</taxon>
        <taxon>Babesiidae</taxon>
        <taxon>Babesia</taxon>
    </lineage>
</organism>
<feature type="region of interest" description="Disordered" evidence="1">
    <location>
        <begin position="264"/>
        <end position="293"/>
    </location>
</feature>
<sequence>MKLLGILRASGLCLLVSAFHGPRGVFCSNLKVNPSTEVPTVEVSEISENPKDSPVESQGSIPAAKSGLVFQRPSWHDSHLASSVLFLEEFCKDVISKKFNEKLSEAEYDDISRACVYLSFKLESVTNHFAPAYGPGTVTERKDIPKNFYKDVLKPEKFDVYAIWLEKNIQNITESYKKMLEESVKLTATELKTETSMGPLKYGFVYNGYWWGEIVYWLPPDVYADTGFLEALNELKTSLDKIPNSPVETSTVDYQINEDDVEEPFSADVSDVSEKSKDSTVESSSASSAPAPKSNLVFQSSEWDDSMLASAFVFINEFCEEVKAEKFKKQIPEDKFKDLSKKCRNVSSYVGSFIHRFKPTYGPGSVTERKEIPMNFYKDVLKPEDFDVYAEWIVKNIPVIRVSLKHMYYESKGLKEEQINEFSSYGPPKYGFVHTGYWWGELTHGVCRGFFKDPDILQSFKELRSSLDDILGNSITSKVLNFFTR</sequence>
<keyword evidence="4" id="KW-1185">Reference proteome</keyword>
<gene>
    <name evidence="3" type="ORF">X943_003670</name>
</gene>
<evidence type="ECO:0000256" key="1">
    <source>
        <dbReference type="SAM" id="MobiDB-lite"/>
    </source>
</evidence>
<dbReference type="EMBL" id="JAHBMH010000007">
    <property type="protein sequence ID" value="KAK1939821.1"/>
    <property type="molecule type" value="Genomic_DNA"/>
</dbReference>